<evidence type="ECO:0000313" key="3">
    <source>
        <dbReference type="Proteomes" id="UP000241394"/>
    </source>
</evidence>
<gene>
    <name evidence="2" type="ORF">CEY00_Acc03458</name>
</gene>
<dbReference type="InParanoid" id="A0A2R6RST3"/>
<dbReference type="EMBL" id="NKQK01000003">
    <property type="protein sequence ID" value="PSS33073.1"/>
    <property type="molecule type" value="Genomic_DNA"/>
</dbReference>
<comment type="caution">
    <text evidence="2">The sequence shown here is derived from an EMBL/GenBank/DDBJ whole genome shotgun (WGS) entry which is preliminary data.</text>
</comment>
<dbReference type="STRING" id="1590841.A0A2R6RST3"/>
<dbReference type="PANTHER" id="PTHR35459:SF4">
    <property type="match status" value="1"/>
</dbReference>
<feature type="compositionally biased region" description="Polar residues" evidence="1">
    <location>
        <begin position="84"/>
        <end position="97"/>
    </location>
</feature>
<dbReference type="PANTHER" id="PTHR35459">
    <property type="entry name" value="T1N6.14 PROTEIN"/>
    <property type="match status" value="1"/>
</dbReference>
<sequence length="265" mass="29686">MTVGRGWWRGGSGEAGVWVWGSGEGLVTTAMKVFGGGTASSSVVVVAGCMVEGGCGFSVSVVTSRVRLFAAMEEETLSVQNTEKLPPNRTQCPRPQITTTNKKKNKRKRSDVDVHNSAYIKILALVRQVHPYFVEALQTPDFRNCKAAYEIRKRMKLMMDFYKQMQIEGNPKDEQENSTKWQPLFSEMKHDKEHFDGLCMKKSPEKLNKGRWPHGSYIVGGSVSGCNFITLVNRKPPVYYGVTKESYRRSCCRSEKGNLRLGANS</sequence>
<organism evidence="2 3">
    <name type="scientific">Actinidia chinensis var. chinensis</name>
    <name type="common">Chinese soft-hair kiwi</name>
    <dbReference type="NCBI Taxonomy" id="1590841"/>
    <lineage>
        <taxon>Eukaryota</taxon>
        <taxon>Viridiplantae</taxon>
        <taxon>Streptophyta</taxon>
        <taxon>Embryophyta</taxon>
        <taxon>Tracheophyta</taxon>
        <taxon>Spermatophyta</taxon>
        <taxon>Magnoliopsida</taxon>
        <taxon>eudicotyledons</taxon>
        <taxon>Gunneridae</taxon>
        <taxon>Pentapetalae</taxon>
        <taxon>asterids</taxon>
        <taxon>Ericales</taxon>
        <taxon>Actinidiaceae</taxon>
        <taxon>Actinidia</taxon>
    </lineage>
</organism>
<reference evidence="2 3" key="1">
    <citation type="submission" date="2017-07" db="EMBL/GenBank/DDBJ databases">
        <title>An improved, manually edited Actinidia chinensis var. chinensis (kiwifruit) genome highlights the challenges associated with draft genomes and gene prediction in plants.</title>
        <authorList>
            <person name="Pilkington S."/>
            <person name="Crowhurst R."/>
            <person name="Hilario E."/>
            <person name="Nardozza S."/>
            <person name="Fraser L."/>
            <person name="Peng Y."/>
            <person name="Gunaseelan K."/>
            <person name="Simpson R."/>
            <person name="Tahir J."/>
            <person name="Deroles S."/>
            <person name="Templeton K."/>
            <person name="Luo Z."/>
            <person name="Davy M."/>
            <person name="Cheng C."/>
            <person name="Mcneilage M."/>
            <person name="Scaglione D."/>
            <person name="Liu Y."/>
            <person name="Zhang Q."/>
            <person name="Datson P."/>
            <person name="De Silva N."/>
            <person name="Gardiner S."/>
            <person name="Bassett H."/>
            <person name="Chagne D."/>
            <person name="Mccallum J."/>
            <person name="Dzierzon H."/>
            <person name="Deng C."/>
            <person name="Wang Y.-Y."/>
            <person name="Barron N."/>
            <person name="Manako K."/>
            <person name="Bowen J."/>
            <person name="Foster T."/>
            <person name="Erridge Z."/>
            <person name="Tiffin H."/>
            <person name="Waite C."/>
            <person name="Davies K."/>
            <person name="Grierson E."/>
            <person name="Laing W."/>
            <person name="Kirk R."/>
            <person name="Chen X."/>
            <person name="Wood M."/>
            <person name="Montefiori M."/>
            <person name="Brummell D."/>
            <person name="Schwinn K."/>
            <person name="Catanach A."/>
            <person name="Fullerton C."/>
            <person name="Li D."/>
            <person name="Meiyalaghan S."/>
            <person name="Nieuwenhuizen N."/>
            <person name="Read N."/>
            <person name="Prakash R."/>
            <person name="Hunter D."/>
            <person name="Zhang H."/>
            <person name="Mckenzie M."/>
            <person name="Knabel M."/>
            <person name="Harris A."/>
            <person name="Allan A."/>
            <person name="Chen A."/>
            <person name="Janssen B."/>
            <person name="Plunkett B."/>
            <person name="Dwamena C."/>
            <person name="Voogd C."/>
            <person name="Leif D."/>
            <person name="Lafferty D."/>
            <person name="Souleyre E."/>
            <person name="Varkonyi-Gasic E."/>
            <person name="Gambi F."/>
            <person name="Hanley J."/>
            <person name="Yao J.-L."/>
            <person name="Cheung J."/>
            <person name="David K."/>
            <person name="Warren B."/>
            <person name="Marsh K."/>
            <person name="Snowden K."/>
            <person name="Lin-Wang K."/>
            <person name="Brian L."/>
            <person name="Martinez-Sanchez M."/>
            <person name="Wang M."/>
            <person name="Ileperuma N."/>
            <person name="Macnee N."/>
            <person name="Campin R."/>
            <person name="Mcatee P."/>
            <person name="Drummond R."/>
            <person name="Espley R."/>
            <person name="Ireland H."/>
            <person name="Wu R."/>
            <person name="Atkinson R."/>
            <person name="Karunairetnam S."/>
            <person name="Bulley S."/>
            <person name="Chunkath S."/>
            <person name="Hanley Z."/>
            <person name="Storey R."/>
            <person name="Thrimawithana A."/>
            <person name="Thomson S."/>
            <person name="David C."/>
            <person name="Testolin R."/>
        </authorList>
    </citation>
    <scope>NUCLEOTIDE SEQUENCE [LARGE SCALE GENOMIC DNA]</scope>
    <source>
        <strain evidence="3">cv. Red5</strain>
        <tissue evidence="2">Young leaf</tissue>
    </source>
</reference>
<evidence type="ECO:0000256" key="1">
    <source>
        <dbReference type="SAM" id="MobiDB-lite"/>
    </source>
</evidence>
<dbReference type="OrthoDB" id="672903at2759"/>
<dbReference type="Gramene" id="PSS33073">
    <property type="protein sequence ID" value="PSS33073"/>
    <property type="gene ID" value="CEY00_Acc03458"/>
</dbReference>
<keyword evidence="3" id="KW-1185">Reference proteome</keyword>
<accession>A0A2R6RST3</accession>
<dbReference type="AlphaFoldDB" id="A0A2R6RST3"/>
<reference evidence="3" key="2">
    <citation type="journal article" date="2018" name="BMC Genomics">
        <title>A manually annotated Actinidia chinensis var. chinensis (kiwifruit) genome highlights the challenges associated with draft genomes and gene prediction in plants.</title>
        <authorList>
            <person name="Pilkington S.M."/>
            <person name="Crowhurst R."/>
            <person name="Hilario E."/>
            <person name="Nardozza S."/>
            <person name="Fraser L."/>
            <person name="Peng Y."/>
            <person name="Gunaseelan K."/>
            <person name="Simpson R."/>
            <person name="Tahir J."/>
            <person name="Deroles S.C."/>
            <person name="Templeton K."/>
            <person name="Luo Z."/>
            <person name="Davy M."/>
            <person name="Cheng C."/>
            <person name="McNeilage M."/>
            <person name="Scaglione D."/>
            <person name="Liu Y."/>
            <person name="Zhang Q."/>
            <person name="Datson P."/>
            <person name="De Silva N."/>
            <person name="Gardiner S.E."/>
            <person name="Bassett H."/>
            <person name="Chagne D."/>
            <person name="McCallum J."/>
            <person name="Dzierzon H."/>
            <person name="Deng C."/>
            <person name="Wang Y.Y."/>
            <person name="Barron L."/>
            <person name="Manako K."/>
            <person name="Bowen J."/>
            <person name="Foster T.M."/>
            <person name="Erridge Z.A."/>
            <person name="Tiffin H."/>
            <person name="Waite C.N."/>
            <person name="Davies K.M."/>
            <person name="Grierson E.P."/>
            <person name="Laing W.A."/>
            <person name="Kirk R."/>
            <person name="Chen X."/>
            <person name="Wood M."/>
            <person name="Montefiori M."/>
            <person name="Brummell D.A."/>
            <person name="Schwinn K.E."/>
            <person name="Catanach A."/>
            <person name="Fullerton C."/>
            <person name="Li D."/>
            <person name="Meiyalaghan S."/>
            <person name="Nieuwenhuizen N."/>
            <person name="Read N."/>
            <person name="Prakash R."/>
            <person name="Hunter D."/>
            <person name="Zhang H."/>
            <person name="McKenzie M."/>
            <person name="Knabel M."/>
            <person name="Harris A."/>
            <person name="Allan A.C."/>
            <person name="Gleave A."/>
            <person name="Chen A."/>
            <person name="Janssen B.J."/>
            <person name="Plunkett B."/>
            <person name="Ampomah-Dwamena C."/>
            <person name="Voogd C."/>
            <person name="Leif D."/>
            <person name="Lafferty D."/>
            <person name="Souleyre E.J.F."/>
            <person name="Varkonyi-Gasic E."/>
            <person name="Gambi F."/>
            <person name="Hanley J."/>
            <person name="Yao J.L."/>
            <person name="Cheung J."/>
            <person name="David K.M."/>
            <person name="Warren B."/>
            <person name="Marsh K."/>
            <person name="Snowden K.C."/>
            <person name="Lin-Wang K."/>
            <person name="Brian L."/>
            <person name="Martinez-Sanchez M."/>
            <person name="Wang M."/>
            <person name="Ileperuma N."/>
            <person name="Macnee N."/>
            <person name="Campin R."/>
            <person name="McAtee P."/>
            <person name="Drummond R.S.M."/>
            <person name="Espley R.V."/>
            <person name="Ireland H.S."/>
            <person name="Wu R."/>
            <person name="Atkinson R.G."/>
            <person name="Karunairetnam S."/>
            <person name="Bulley S."/>
            <person name="Chunkath S."/>
            <person name="Hanley Z."/>
            <person name="Storey R."/>
            <person name="Thrimawithana A.H."/>
            <person name="Thomson S."/>
            <person name="David C."/>
            <person name="Testolin R."/>
            <person name="Huang H."/>
            <person name="Hellens R.P."/>
            <person name="Schaffer R.J."/>
        </authorList>
    </citation>
    <scope>NUCLEOTIDE SEQUENCE [LARGE SCALE GENOMIC DNA]</scope>
    <source>
        <strain evidence="3">cv. Red5</strain>
    </source>
</reference>
<proteinExistence type="predicted"/>
<dbReference type="Proteomes" id="UP000241394">
    <property type="component" value="Chromosome LG3"/>
</dbReference>
<evidence type="ECO:0000313" key="2">
    <source>
        <dbReference type="EMBL" id="PSS33073.1"/>
    </source>
</evidence>
<feature type="region of interest" description="Disordered" evidence="1">
    <location>
        <begin position="84"/>
        <end position="110"/>
    </location>
</feature>
<name>A0A2R6RST3_ACTCC</name>
<keyword evidence="2" id="KW-0830">Ubiquinone</keyword>
<protein>
    <submittedName>
        <fullName evidence="2">NADH-ubiquinone oxidoreductase</fullName>
    </submittedName>
</protein>